<proteinExistence type="predicted"/>
<gene>
    <name evidence="1" type="ORF">LSAT_V11C300106560</name>
</gene>
<reference evidence="1 2" key="1">
    <citation type="journal article" date="2017" name="Nat. Commun.">
        <title>Genome assembly with in vitro proximity ligation data and whole-genome triplication in lettuce.</title>
        <authorList>
            <person name="Reyes-Chin-Wo S."/>
            <person name="Wang Z."/>
            <person name="Yang X."/>
            <person name="Kozik A."/>
            <person name="Arikit S."/>
            <person name="Song C."/>
            <person name="Xia L."/>
            <person name="Froenicke L."/>
            <person name="Lavelle D.O."/>
            <person name="Truco M.J."/>
            <person name="Xia R."/>
            <person name="Zhu S."/>
            <person name="Xu C."/>
            <person name="Xu H."/>
            <person name="Xu X."/>
            <person name="Cox K."/>
            <person name="Korf I."/>
            <person name="Meyers B.C."/>
            <person name="Michelmore R.W."/>
        </authorList>
    </citation>
    <scope>NUCLEOTIDE SEQUENCE [LARGE SCALE GENOMIC DNA]</scope>
    <source>
        <strain evidence="2">cv. Salinas</strain>
        <tissue evidence="1">Seedlings</tissue>
    </source>
</reference>
<comment type="caution">
    <text evidence="1">The sequence shown here is derived from an EMBL/GenBank/DDBJ whole genome shotgun (WGS) entry which is preliminary data.</text>
</comment>
<keyword evidence="2" id="KW-1185">Reference proteome</keyword>
<evidence type="ECO:0000313" key="2">
    <source>
        <dbReference type="Proteomes" id="UP000235145"/>
    </source>
</evidence>
<protein>
    <submittedName>
        <fullName evidence="1">Uncharacterized protein</fullName>
    </submittedName>
</protein>
<sequence length="88" mass="10180">MQALDRHNTIMVQKFTNGKHTRLQSAHVRIYGTFRPTKKIHGRCTSYIVIDRRFNKATLNTQEKTNNMVIVVFIYGLFPTPALESINS</sequence>
<evidence type="ECO:0000313" key="1">
    <source>
        <dbReference type="EMBL" id="KAJ0217567.1"/>
    </source>
</evidence>
<dbReference type="AlphaFoldDB" id="A0A9R1W0N1"/>
<dbReference type="Proteomes" id="UP000235145">
    <property type="component" value="Unassembled WGS sequence"/>
</dbReference>
<name>A0A9R1W0N1_LACSA</name>
<organism evidence="1 2">
    <name type="scientific">Lactuca sativa</name>
    <name type="common">Garden lettuce</name>
    <dbReference type="NCBI Taxonomy" id="4236"/>
    <lineage>
        <taxon>Eukaryota</taxon>
        <taxon>Viridiplantae</taxon>
        <taxon>Streptophyta</taxon>
        <taxon>Embryophyta</taxon>
        <taxon>Tracheophyta</taxon>
        <taxon>Spermatophyta</taxon>
        <taxon>Magnoliopsida</taxon>
        <taxon>eudicotyledons</taxon>
        <taxon>Gunneridae</taxon>
        <taxon>Pentapetalae</taxon>
        <taxon>asterids</taxon>
        <taxon>campanulids</taxon>
        <taxon>Asterales</taxon>
        <taxon>Asteraceae</taxon>
        <taxon>Cichorioideae</taxon>
        <taxon>Cichorieae</taxon>
        <taxon>Lactucinae</taxon>
        <taxon>Lactuca</taxon>
    </lineage>
</organism>
<dbReference type="EMBL" id="NBSK02000003">
    <property type="protein sequence ID" value="KAJ0217567.1"/>
    <property type="molecule type" value="Genomic_DNA"/>
</dbReference>
<accession>A0A9R1W0N1</accession>